<dbReference type="Pfam" id="PF06782">
    <property type="entry name" value="UPF0236"/>
    <property type="match status" value="1"/>
</dbReference>
<gene>
    <name evidence="2" type="ORF">GsuE55_18490</name>
</gene>
<keyword evidence="3" id="KW-1185">Reference proteome</keyword>
<dbReference type="InterPro" id="IPR009620">
    <property type="entry name" value="UPF0236"/>
</dbReference>
<accession>A0A679FTH0</accession>
<dbReference type="Proteomes" id="UP000501421">
    <property type="component" value="Chromosome"/>
</dbReference>
<reference evidence="3" key="1">
    <citation type="journal article" date="2020" name="Microbiol. Resour. Announc.">
        <title>Complete Genome Sequence of Geobacillus sp. Strain E55-1, Isolated from Mine Geyser in Japan.</title>
        <authorList>
            <person name="Miyazaki K."/>
            <person name="Hase E."/>
            <person name="Tokito N."/>
        </authorList>
    </citation>
    <scope>NUCLEOTIDE SEQUENCE [LARGE SCALE GENOMIC DNA]</scope>
    <source>
        <strain evidence="3">E55-1</strain>
    </source>
</reference>
<protein>
    <submittedName>
        <fullName evidence="2">Uncharacterized protein</fullName>
    </submittedName>
</protein>
<comment type="similarity">
    <text evidence="1">Belongs to the UPF0236 family.</text>
</comment>
<name>A0A679FTH0_9BACL</name>
<evidence type="ECO:0000313" key="3">
    <source>
        <dbReference type="Proteomes" id="UP000501421"/>
    </source>
</evidence>
<sequence length="116" mass="13132">METAGMRPMGHAESVMSRFAYRVKSRRSWKDQGLWAFLKAMVAQIDGIGWRTGQLEEEEPQRAASAPPKLERIKQAKRKAGRLLAEVMRQNIPCLQRSSGTPTYRALSALRDGGWM</sequence>
<dbReference type="AlphaFoldDB" id="A0A679FTH0"/>
<proteinExistence type="inferred from homology"/>
<dbReference type="EMBL" id="AP022557">
    <property type="protein sequence ID" value="BBW97016.1"/>
    <property type="molecule type" value="Genomic_DNA"/>
</dbReference>
<evidence type="ECO:0000256" key="1">
    <source>
        <dbReference type="ARBA" id="ARBA00006539"/>
    </source>
</evidence>
<organism evidence="2 3">
    <name type="scientific">Geobacillus subterraneus</name>
    <dbReference type="NCBI Taxonomy" id="129338"/>
    <lineage>
        <taxon>Bacteria</taxon>
        <taxon>Bacillati</taxon>
        <taxon>Bacillota</taxon>
        <taxon>Bacilli</taxon>
        <taxon>Bacillales</taxon>
        <taxon>Anoxybacillaceae</taxon>
        <taxon>Geobacillus</taxon>
    </lineage>
</organism>
<evidence type="ECO:0000313" key="2">
    <source>
        <dbReference type="EMBL" id="BBW97016.1"/>
    </source>
</evidence>